<keyword evidence="3" id="KW-1185">Reference proteome</keyword>
<keyword evidence="2" id="KW-0808">Transferase</keyword>
<dbReference type="PROSITE" id="PS51186">
    <property type="entry name" value="GNAT"/>
    <property type="match status" value="1"/>
</dbReference>
<dbReference type="GO" id="GO:0016747">
    <property type="term" value="F:acyltransferase activity, transferring groups other than amino-acyl groups"/>
    <property type="evidence" value="ECO:0007669"/>
    <property type="project" value="InterPro"/>
</dbReference>
<dbReference type="SUPFAM" id="SSF55729">
    <property type="entry name" value="Acyl-CoA N-acyltransferases (Nat)"/>
    <property type="match status" value="1"/>
</dbReference>
<dbReference type="Proteomes" id="UP000276603">
    <property type="component" value="Unassembled WGS sequence"/>
</dbReference>
<dbReference type="PANTHER" id="PTHR43792:SF1">
    <property type="entry name" value="N-ACETYLTRANSFERASE DOMAIN-CONTAINING PROTEIN"/>
    <property type="match status" value="1"/>
</dbReference>
<protein>
    <submittedName>
        <fullName evidence="2">N-acetyltransferase</fullName>
    </submittedName>
</protein>
<evidence type="ECO:0000313" key="2">
    <source>
        <dbReference type="EMBL" id="RKN79880.1"/>
    </source>
</evidence>
<comment type="caution">
    <text evidence="2">The sequence shown here is derived from an EMBL/GenBank/DDBJ whole genome shotgun (WGS) entry which is preliminary data.</text>
</comment>
<feature type="domain" description="N-acetyltransferase" evidence="1">
    <location>
        <begin position="13"/>
        <end position="175"/>
    </location>
</feature>
<sequence length="179" mass="20617">MGLLLNGEETKRLKFRNLLSMDFEAWLPFHKDPRSTQYWEGLPKDPQTACREQFDRVFERYEKKLGGMNALILKSDGNLIGICGLLIQTVDGLQELEIGYSILPEYWKQGYATEAAVKCREYAFKNKLADSLISIIHVDNKPSQKVALNNGMHLDKTTIYKDNPVQIYRIRSPFTISQN</sequence>
<organism evidence="2 3">
    <name type="scientific">Ulvibacterium marinum</name>
    <dbReference type="NCBI Taxonomy" id="2419782"/>
    <lineage>
        <taxon>Bacteria</taxon>
        <taxon>Pseudomonadati</taxon>
        <taxon>Bacteroidota</taxon>
        <taxon>Flavobacteriia</taxon>
        <taxon>Flavobacteriales</taxon>
        <taxon>Flavobacteriaceae</taxon>
        <taxon>Ulvibacterium</taxon>
    </lineage>
</organism>
<dbReference type="CDD" id="cd04301">
    <property type="entry name" value="NAT_SF"/>
    <property type="match status" value="1"/>
</dbReference>
<dbReference type="InterPro" id="IPR051531">
    <property type="entry name" value="N-acetyltransferase"/>
</dbReference>
<dbReference type="InterPro" id="IPR016181">
    <property type="entry name" value="Acyl_CoA_acyltransferase"/>
</dbReference>
<dbReference type="RefSeq" id="WP_120712688.1">
    <property type="nucleotide sequence ID" value="NZ_RBCJ01000003.1"/>
</dbReference>
<dbReference type="AlphaFoldDB" id="A0A3B0C3J6"/>
<gene>
    <name evidence="2" type="ORF">D7Z94_16560</name>
</gene>
<dbReference type="EMBL" id="RBCJ01000003">
    <property type="protein sequence ID" value="RKN79880.1"/>
    <property type="molecule type" value="Genomic_DNA"/>
</dbReference>
<evidence type="ECO:0000259" key="1">
    <source>
        <dbReference type="PROSITE" id="PS51186"/>
    </source>
</evidence>
<dbReference type="InterPro" id="IPR000182">
    <property type="entry name" value="GNAT_dom"/>
</dbReference>
<dbReference type="OrthoDB" id="9788916at2"/>
<dbReference type="Pfam" id="PF13302">
    <property type="entry name" value="Acetyltransf_3"/>
    <property type="match status" value="1"/>
</dbReference>
<name>A0A3B0C3J6_9FLAO</name>
<evidence type="ECO:0000313" key="3">
    <source>
        <dbReference type="Proteomes" id="UP000276603"/>
    </source>
</evidence>
<dbReference type="PANTHER" id="PTHR43792">
    <property type="entry name" value="GNAT FAMILY, PUTATIVE (AFU_ORTHOLOGUE AFUA_3G00765)-RELATED-RELATED"/>
    <property type="match status" value="1"/>
</dbReference>
<proteinExistence type="predicted"/>
<reference evidence="2 3" key="1">
    <citation type="submission" date="2018-10" db="EMBL/GenBank/DDBJ databases">
        <title>Ulvibacterium marinum gen. nov., sp. nov., a novel marine bacterium of the family Flavobacteriaceae, isolated from a culture of the green alga Ulva prolifera.</title>
        <authorList>
            <person name="Zhang Z."/>
        </authorList>
    </citation>
    <scope>NUCLEOTIDE SEQUENCE [LARGE SCALE GENOMIC DNA]</scope>
    <source>
        <strain evidence="2 3">CCMM003</strain>
    </source>
</reference>
<dbReference type="Gene3D" id="3.40.630.30">
    <property type="match status" value="1"/>
</dbReference>
<accession>A0A3B0C3J6</accession>